<dbReference type="PANTHER" id="PTHR23389">
    <property type="entry name" value="CHROMOSOME TRANSMISSION FIDELITY FACTOR 18"/>
    <property type="match status" value="1"/>
</dbReference>
<gene>
    <name evidence="12 15" type="primary">ligA</name>
    <name evidence="15" type="ORF">WG622_03505</name>
</gene>
<evidence type="ECO:0000256" key="11">
    <source>
        <dbReference type="ARBA" id="ARBA00034005"/>
    </source>
</evidence>
<proteinExistence type="inferred from homology"/>
<accession>A0ABU8QD09</accession>
<feature type="binding site" evidence="12">
    <location>
        <position position="300"/>
    </location>
    <ligand>
        <name>NAD(+)</name>
        <dbReference type="ChEBI" id="CHEBI:57540"/>
    </ligand>
</feature>
<reference evidence="15 16" key="1">
    <citation type="submission" date="2024-03" db="EMBL/GenBank/DDBJ databases">
        <title>Cognatishimia coralii sp. nov., a marine bacterium isolated from coral surrounding seawater.</title>
        <authorList>
            <person name="Liu X."/>
            <person name="Liu S."/>
            <person name="Sun H."/>
            <person name="Zhang Y."/>
        </authorList>
    </citation>
    <scope>NUCLEOTIDE SEQUENCE [LARGE SCALE GENOMIC DNA]</scope>
    <source>
        <strain evidence="15 16">D5M38</strain>
    </source>
</reference>
<dbReference type="Gene3D" id="2.40.50.140">
    <property type="entry name" value="Nucleic acid-binding proteins"/>
    <property type="match status" value="1"/>
</dbReference>
<keyword evidence="7 12" id="KW-0460">Magnesium</keyword>
<dbReference type="Gene3D" id="1.10.287.610">
    <property type="entry name" value="Helix hairpin bin"/>
    <property type="match status" value="1"/>
</dbReference>
<dbReference type="EC" id="6.5.1.2" evidence="12 13"/>
<name>A0ABU8QD09_9RHOB</name>
<dbReference type="InterPro" id="IPR018239">
    <property type="entry name" value="DNA_ligase_AS"/>
</dbReference>
<feature type="binding site" evidence="12">
    <location>
        <position position="324"/>
    </location>
    <ligand>
        <name>NAD(+)</name>
        <dbReference type="ChEBI" id="CHEBI:57540"/>
    </ligand>
</feature>
<dbReference type="EMBL" id="JBBGAZ010000001">
    <property type="protein sequence ID" value="MEJ5217290.1"/>
    <property type="molecule type" value="Genomic_DNA"/>
</dbReference>
<dbReference type="PROSITE" id="PS50172">
    <property type="entry name" value="BRCT"/>
    <property type="match status" value="1"/>
</dbReference>
<evidence type="ECO:0000313" key="15">
    <source>
        <dbReference type="EMBL" id="MEJ5217290.1"/>
    </source>
</evidence>
<dbReference type="InterPro" id="IPR013840">
    <property type="entry name" value="DNAligase_N"/>
</dbReference>
<keyword evidence="16" id="KW-1185">Reference proteome</keyword>
<evidence type="ECO:0000256" key="2">
    <source>
        <dbReference type="ARBA" id="ARBA00022598"/>
    </source>
</evidence>
<dbReference type="InterPro" id="IPR004149">
    <property type="entry name" value="Znf_DNAligase_C4"/>
</dbReference>
<feature type="domain" description="BRCT" evidence="14">
    <location>
        <begin position="629"/>
        <end position="702"/>
    </location>
</feature>
<feature type="active site" description="N6-AMP-lysine intermediate" evidence="12">
    <location>
        <position position="128"/>
    </location>
</feature>
<evidence type="ECO:0000256" key="4">
    <source>
        <dbReference type="ARBA" id="ARBA00022723"/>
    </source>
</evidence>
<dbReference type="Gene3D" id="3.30.470.30">
    <property type="entry name" value="DNA ligase/mRNA capping enzyme"/>
    <property type="match status" value="1"/>
</dbReference>
<comment type="caution">
    <text evidence="15">The sequence shown here is derived from an EMBL/GenBank/DDBJ whole genome shotgun (WGS) entry which is preliminary data.</text>
</comment>
<dbReference type="Pfam" id="PF03120">
    <property type="entry name" value="OB_DNA_ligase"/>
    <property type="match status" value="1"/>
</dbReference>
<dbReference type="SUPFAM" id="SSF52113">
    <property type="entry name" value="BRCT domain"/>
    <property type="match status" value="1"/>
</dbReference>
<dbReference type="InterPro" id="IPR001357">
    <property type="entry name" value="BRCT_dom"/>
</dbReference>
<dbReference type="InterPro" id="IPR004150">
    <property type="entry name" value="NAD_DNA_ligase_OB"/>
</dbReference>
<evidence type="ECO:0000256" key="13">
    <source>
        <dbReference type="RuleBase" id="RU000618"/>
    </source>
</evidence>
<dbReference type="SMART" id="SM00292">
    <property type="entry name" value="BRCT"/>
    <property type="match status" value="1"/>
</dbReference>
<evidence type="ECO:0000256" key="12">
    <source>
        <dbReference type="HAMAP-Rule" id="MF_01588"/>
    </source>
</evidence>
<dbReference type="InterPro" id="IPR001679">
    <property type="entry name" value="DNA_ligase"/>
</dbReference>
<dbReference type="InterPro" id="IPR036420">
    <property type="entry name" value="BRCT_dom_sf"/>
</dbReference>
<feature type="binding site" evidence="12">
    <location>
        <begin position="92"/>
        <end position="93"/>
    </location>
    <ligand>
        <name>NAD(+)</name>
        <dbReference type="ChEBI" id="CHEBI:57540"/>
    </ligand>
</feature>
<comment type="catalytic activity">
    <reaction evidence="11 12 13">
        <text>NAD(+) + (deoxyribonucleotide)n-3'-hydroxyl + 5'-phospho-(deoxyribonucleotide)m = (deoxyribonucleotide)n+m + AMP + beta-nicotinamide D-nucleotide.</text>
        <dbReference type="EC" id="6.5.1.2"/>
    </reaction>
</comment>
<dbReference type="Gene3D" id="1.10.150.20">
    <property type="entry name" value="5' to 3' exonuclease, C-terminal subdomain"/>
    <property type="match status" value="2"/>
</dbReference>
<dbReference type="PROSITE" id="PS01056">
    <property type="entry name" value="DNA_LIGASE_N2"/>
    <property type="match status" value="1"/>
</dbReference>
<evidence type="ECO:0000313" key="16">
    <source>
        <dbReference type="Proteomes" id="UP001368270"/>
    </source>
</evidence>
<dbReference type="InterPro" id="IPR033136">
    <property type="entry name" value="DNA_ligase_CS"/>
</dbReference>
<dbReference type="Pfam" id="PF01653">
    <property type="entry name" value="DNA_ligase_aden"/>
    <property type="match status" value="1"/>
</dbReference>
<dbReference type="Pfam" id="PF12826">
    <property type="entry name" value="HHH_2"/>
    <property type="match status" value="1"/>
</dbReference>
<feature type="binding site" evidence="12">
    <location>
        <position position="149"/>
    </location>
    <ligand>
        <name>NAD(+)</name>
        <dbReference type="ChEBI" id="CHEBI:57540"/>
    </ligand>
</feature>
<dbReference type="SUPFAM" id="SSF47781">
    <property type="entry name" value="RuvA domain 2-like"/>
    <property type="match status" value="1"/>
</dbReference>
<dbReference type="PIRSF" id="PIRSF001604">
    <property type="entry name" value="LigA"/>
    <property type="match status" value="1"/>
</dbReference>
<evidence type="ECO:0000256" key="1">
    <source>
        <dbReference type="ARBA" id="ARBA00004067"/>
    </source>
</evidence>
<keyword evidence="2 12" id="KW-0436">Ligase</keyword>
<evidence type="ECO:0000256" key="3">
    <source>
        <dbReference type="ARBA" id="ARBA00022705"/>
    </source>
</evidence>
<keyword evidence="4 12" id="KW-0479">Metal-binding</keyword>
<dbReference type="RefSeq" id="WP_339402307.1">
    <property type="nucleotide sequence ID" value="NZ_JBBGAZ010000001.1"/>
</dbReference>
<dbReference type="Proteomes" id="UP001368270">
    <property type="component" value="Unassembled WGS sequence"/>
</dbReference>
<evidence type="ECO:0000259" key="14">
    <source>
        <dbReference type="PROSITE" id="PS50172"/>
    </source>
</evidence>
<evidence type="ECO:0000256" key="6">
    <source>
        <dbReference type="ARBA" id="ARBA00022833"/>
    </source>
</evidence>
<feature type="binding site" evidence="12">
    <location>
        <position position="453"/>
    </location>
    <ligand>
        <name>Zn(2+)</name>
        <dbReference type="ChEBI" id="CHEBI:29105"/>
    </ligand>
</feature>
<dbReference type="CDD" id="cd00114">
    <property type="entry name" value="LIGANc"/>
    <property type="match status" value="1"/>
</dbReference>
<dbReference type="InterPro" id="IPR010994">
    <property type="entry name" value="RuvA_2-like"/>
</dbReference>
<dbReference type="PANTHER" id="PTHR23389:SF9">
    <property type="entry name" value="DNA LIGASE"/>
    <property type="match status" value="1"/>
</dbReference>
<evidence type="ECO:0000256" key="7">
    <source>
        <dbReference type="ARBA" id="ARBA00022842"/>
    </source>
</evidence>
<dbReference type="InterPro" id="IPR013839">
    <property type="entry name" value="DNAligase_adenylation"/>
</dbReference>
<dbReference type="Pfam" id="PF00533">
    <property type="entry name" value="BRCT"/>
    <property type="match status" value="1"/>
</dbReference>
<evidence type="ECO:0000256" key="9">
    <source>
        <dbReference type="ARBA" id="ARBA00023204"/>
    </source>
</evidence>
<dbReference type="Pfam" id="PF03119">
    <property type="entry name" value="DNA_ligase_ZBD"/>
    <property type="match status" value="1"/>
</dbReference>
<comment type="similarity">
    <text evidence="12">Belongs to the NAD-dependent DNA ligase family. LigA subfamily.</text>
</comment>
<dbReference type="GO" id="GO:0003911">
    <property type="term" value="F:DNA ligase (NAD+) activity"/>
    <property type="evidence" value="ECO:0007669"/>
    <property type="project" value="UniProtKB-EC"/>
</dbReference>
<organism evidence="15 16">
    <name type="scientific">Cognatishimia coralii</name>
    <dbReference type="NCBI Taxonomy" id="3083254"/>
    <lineage>
        <taxon>Bacteria</taxon>
        <taxon>Pseudomonadati</taxon>
        <taxon>Pseudomonadota</taxon>
        <taxon>Alphaproteobacteria</taxon>
        <taxon>Rhodobacterales</taxon>
        <taxon>Paracoccaceae</taxon>
        <taxon>Cognatishimia</taxon>
    </lineage>
</organism>
<dbReference type="HAMAP" id="MF_01588">
    <property type="entry name" value="DNA_ligase_A"/>
    <property type="match status" value="1"/>
</dbReference>
<comment type="function">
    <text evidence="1 12">DNA ligase that catalyzes the formation of phosphodiester linkages between 5'-phosphoryl and 3'-hydroxyl groups in double-stranded DNA using NAD as a coenzyme and as the energy source for the reaction. It is essential for DNA replication and repair of damaged DNA.</text>
</comment>
<evidence type="ECO:0000256" key="5">
    <source>
        <dbReference type="ARBA" id="ARBA00022763"/>
    </source>
</evidence>
<feature type="binding site" evidence="12">
    <location>
        <position position="126"/>
    </location>
    <ligand>
        <name>NAD(+)</name>
        <dbReference type="ChEBI" id="CHEBI:57540"/>
    </ligand>
</feature>
<comment type="cofactor">
    <cofactor evidence="12">
        <name>Mg(2+)</name>
        <dbReference type="ChEBI" id="CHEBI:18420"/>
    </cofactor>
    <cofactor evidence="12">
        <name>Mn(2+)</name>
        <dbReference type="ChEBI" id="CHEBI:29035"/>
    </cofactor>
</comment>
<sequence>MQPEKDISTLSASEARDELARLAKVLAQANTDYHTLDAPELSDAEYDRLKRRNAAIERAFPDLKRSDSPSEQVGAAVASGFSKVEHVVRMLSLGNAFTDEDVQDFDGRIRNFLGLAADAPLKFTAEPKIDGLSLSLRYEGGRLVQAATRGDGATGENVTANARTMSDVPQNLTDAPDVLEVRGEVYMAHSDFEALNAAQEAKGDKPFANPRNAAAGSLRQLDSEVTKSRPLRFFAYAWGDLSAPLADTQMGAIKRLAELGFVTNDLTKLCDGPAEMIARYKDIEAQRASLGYDIDGVVYKVDELALQDRLGFRSTTPRWAIAHKFPAELAWTTLEAIDIQVGRTGALSPVARLKPVTVGGVVVSNATLHNEDYIRGLDSKGAEIRGGKDIREGDWVQVYRAGDVIPKVADVDLSKRPADATPYVFPSLCPECGSEAVREEGDAVRRCTGGMICPAQAIEKLKHFVSRKAFDIEGLGAKQIEMFFDDPDLPVRTPADIFRLEERDASNLTKLKNRKGWGDQSAANLFAAINEKRNIGFGRALFALGIRHVGEAASNLIANHYGDWQSFEAAVTAAAQFEGPEWEDLLAMDSIGEVMARSLVTAFAQDKERAVIDELVAQLSIQPAEKPKAEGSPVAGKTVVFTGKLEKMTRDEAKARAERLGAKVAGSVSKKTDLLVAGPGAGSKAKKAADLGVETIDEDAWLALVEGL</sequence>
<evidence type="ECO:0000256" key="10">
    <source>
        <dbReference type="ARBA" id="ARBA00023211"/>
    </source>
</evidence>
<keyword evidence="5 12" id="KW-0227">DNA damage</keyword>
<keyword evidence="10 12" id="KW-0464">Manganese</keyword>
<dbReference type="SMART" id="SM00532">
    <property type="entry name" value="LIGANc"/>
    <property type="match status" value="1"/>
</dbReference>
<dbReference type="PROSITE" id="PS01055">
    <property type="entry name" value="DNA_LIGASE_N1"/>
    <property type="match status" value="1"/>
</dbReference>
<evidence type="ECO:0000256" key="8">
    <source>
        <dbReference type="ARBA" id="ARBA00023027"/>
    </source>
</evidence>
<protein>
    <recommendedName>
        <fullName evidence="12 13">DNA ligase</fullName>
        <ecNumber evidence="12 13">6.5.1.2</ecNumber>
    </recommendedName>
    <alternativeName>
        <fullName evidence="12">Polydeoxyribonucleotide synthase [NAD(+)]</fullName>
    </alternativeName>
</protein>
<dbReference type="Gene3D" id="3.40.50.10190">
    <property type="entry name" value="BRCT domain"/>
    <property type="match status" value="1"/>
</dbReference>
<dbReference type="InterPro" id="IPR041663">
    <property type="entry name" value="DisA/LigA_HHH"/>
</dbReference>
<dbReference type="NCBIfam" id="TIGR00575">
    <property type="entry name" value="dnlj"/>
    <property type="match status" value="1"/>
</dbReference>
<keyword evidence="9 12" id="KW-0234">DNA repair</keyword>
<keyword evidence="8 12" id="KW-0520">NAD</keyword>
<dbReference type="SUPFAM" id="SSF50249">
    <property type="entry name" value="Nucleic acid-binding proteins"/>
    <property type="match status" value="1"/>
</dbReference>
<comment type="caution">
    <text evidence="12">Lacks conserved residue(s) required for the propagation of feature annotation.</text>
</comment>
<keyword evidence="3 12" id="KW-0235">DNA replication</keyword>
<dbReference type="InterPro" id="IPR012340">
    <property type="entry name" value="NA-bd_OB-fold"/>
</dbReference>
<dbReference type="Gene3D" id="6.20.10.30">
    <property type="match status" value="1"/>
</dbReference>
<feature type="binding site" evidence="12">
    <location>
        <begin position="43"/>
        <end position="47"/>
    </location>
    <ligand>
        <name>NAD(+)</name>
        <dbReference type="ChEBI" id="CHEBI:57540"/>
    </ligand>
</feature>
<dbReference type="CDD" id="cd17748">
    <property type="entry name" value="BRCT_DNA_ligase_like"/>
    <property type="match status" value="1"/>
</dbReference>
<dbReference type="NCBIfam" id="NF005932">
    <property type="entry name" value="PRK07956.1"/>
    <property type="match status" value="1"/>
</dbReference>
<feature type="binding site" evidence="12">
    <location>
        <position position="429"/>
    </location>
    <ligand>
        <name>Zn(2+)</name>
        <dbReference type="ChEBI" id="CHEBI:29105"/>
    </ligand>
</feature>
<feature type="binding site" evidence="12">
    <location>
        <position position="432"/>
    </location>
    <ligand>
        <name>Zn(2+)</name>
        <dbReference type="ChEBI" id="CHEBI:29105"/>
    </ligand>
</feature>
<dbReference type="SUPFAM" id="SSF56091">
    <property type="entry name" value="DNA ligase/mRNA capping enzyme, catalytic domain"/>
    <property type="match status" value="1"/>
</dbReference>
<feature type="binding site" evidence="12">
    <location>
        <position position="184"/>
    </location>
    <ligand>
        <name>NAD(+)</name>
        <dbReference type="ChEBI" id="CHEBI:57540"/>
    </ligand>
</feature>
<keyword evidence="6 12" id="KW-0862">Zinc</keyword>